<dbReference type="AlphaFoldDB" id="A0AAD7AZH5"/>
<name>A0AAD7AZH5_9AGAR</name>
<evidence type="ECO:0000256" key="1">
    <source>
        <dbReference type="SAM" id="MobiDB-lite"/>
    </source>
</evidence>
<dbReference type="EMBL" id="JARKIF010000072">
    <property type="protein sequence ID" value="KAJ7605591.1"/>
    <property type="molecule type" value="Genomic_DNA"/>
</dbReference>
<comment type="caution">
    <text evidence="2">The sequence shown here is derived from an EMBL/GenBank/DDBJ whole genome shotgun (WGS) entry which is preliminary data.</text>
</comment>
<evidence type="ECO:0000313" key="2">
    <source>
        <dbReference type="EMBL" id="KAJ7605591.1"/>
    </source>
</evidence>
<evidence type="ECO:0000313" key="3">
    <source>
        <dbReference type="Proteomes" id="UP001221142"/>
    </source>
</evidence>
<reference evidence="2" key="1">
    <citation type="submission" date="2023-03" db="EMBL/GenBank/DDBJ databases">
        <title>Massive genome expansion in bonnet fungi (Mycena s.s.) driven by repeated elements and novel gene families across ecological guilds.</title>
        <authorList>
            <consortium name="Lawrence Berkeley National Laboratory"/>
            <person name="Harder C.B."/>
            <person name="Miyauchi S."/>
            <person name="Viragh M."/>
            <person name="Kuo A."/>
            <person name="Thoen E."/>
            <person name="Andreopoulos B."/>
            <person name="Lu D."/>
            <person name="Skrede I."/>
            <person name="Drula E."/>
            <person name="Henrissat B."/>
            <person name="Morin E."/>
            <person name="Kohler A."/>
            <person name="Barry K."/>
            <person name="LaButti K."/>
            <person name="Morin E."/>
            <person name="Salamov A."/>
            <person name="Lipzen A."/>
            <person name="Mereny Z."/>
            <person name="Hegedus B."/>
            <person name="Baldrian P."/>
            <person name="Stursova M."/>
            <person name="Weitz H."/>
            <person name="Taylor A."/>
            <person name="Grigoriev I.V."/>
            <person name="Nagy L.G."/>
            <person name="Martin F."/>
            <person name="Kauserud H."/>
        </authorList>
    </citation>
    <scope>NUCLEOTIDE SEQUENCE</scope>
    <source>
        <strain evidence="2">9284</strain>
    </source>
</reference>
<feature type="region of interest" description="Disordered" evidence="1">
    <location>
        <begin position="184"/>
        <end position="204"/>
    </location>
</feature>
<proteinExistence type="predicted"/>
<dbReference type="Proteomes" id="UP001221142">
    <property type="component" value="Unassembled WGS sequence"/>
</dbReference>
<protein>
    <submittedName>
        <fullName evidence="2">Uncharacterized protein</fullName>
    </submittedName>
</protein>
<gene>
    <name evidence="2" type="ORF">FB45DRAFT_486942</name>
</gene>
<keyword evidence="3" id="KW-1185">Reference proteome</keyword>
<accession>A0AAD7AZH5</accession>
<organism evidence="2 3">
    <name type="scientific">Roridomyces roridus</name>
    <dbReference type="NCBI Taxonomy" id="1738132"/>
    <lineage>
        <taxon>Eukaryota</taxon>
        <taxon>Fungi</taxon>
        <taxon>Dikarya</taxon>
        <taxon>Basidiomycota</taxon>
        <taxon>Agaricomycotina</taxon>
        <taxon>Agaricomycetes</taxon>
        <taxon>Agaricomycetidae</taxon>
        <taxon>Agaricales</taxon>
        <taxon>Marasmiineae</taxon>
        <taxon>Mycenaceae</taxon>
        <taxon>Roridomyces</taxon>
    </lineage>
</organism>
<sequence length="204" mass="22245">MPKCAGMQSAESLFIYAFPPANFTTANDGHQKSTLTLLPSCIRVILPLVPRCSGTDTTGCITALPQTADPELQQPSVAGFEVLDSGASKCHPRFIQIPDHPRLGPSIVISQLKPWLGETPVHRHLFSFFELASIPHGADRSPPRLFPHGQASGAQSLTPWRLYSYIRFPSARVPDVRIYYHSSSSRTGHISDSNLSPTQAKGSE</sequence>